<feature type="coiled-coil region" evidence="1">
    <location>
        <begin position="66"/>
        <end position="93"/>
    </location>
</feature>
<name>A0A8H4RBK9_9HELO</name>
<dbReference type="AlphaFoldDB" id="A0A8H4RBK9"/>
<evidence type="ECO:0000256" key="1">
    <source>
        <dbReference type="SAM" id="Coils"/>
    </source>
</evidence>
<protein>
    <submittedName>
        <fullName evidence="2">Uncharacterized protein</fullName>
    </submittedName>
</protein>
<keyword evidence="3" id="KW-1185">Reference proteome</keyword>
<evidence type="ECO:0000313" key="3">
    <source>
        <dbReference type="Proteomes" id="UP000566819"/>
    </source>
</evidence>
<comment type="caution">
    <text evidence="2">The sequence shown here is derived from an EMBL/GenBank/DDBJ whole genome shotgun (WGS) entry which is preliminary data.</text>
</comment>
<dbReference type="Proteomes" id="UP000566819">
    <property type="component" value="Unassembled WGS sequence"/>
</dbReference>
<gene>
    <name evidence="2" type="ORF">G7Y89_g12973</name>
</gene>
<reference evidence="2 3" key="1">
    <citation type="submission" date="2020-03" db="EMBL/GenBank/DDBJ databases">
        <title>Draft Genome Sequence of Cudoniella acicularis.</title>
        <authorList>
            <person name="Buettner E."/>
            <person name="Kellner H."/>
        </authorList>
    </citation>
    <scope>NUCLEOTIDE SEQUENCE [LARGE SCALE GENOMIC DNA]</scope>
    <source>
        <strain evidence="2 3">DSM 108380</strain>
    </source>
</reference>
<evidence type="ECO:0000313" key="2">
    <source>
        <dbReference type="EMBL" id="KAF4625192.1"/>
    </source>
</evidence>
<organism evidence="2 3">
    <name type="scientific">Cudoniella acicularis</name>
    <dbReference type="NCBI Taxonomy" id="354080"/>
    <lineage>
        <taxon>Eukaryota</taxon>
        <taxon>Fungi</taxon>
        <taxon>Dikarya</taxon>
        <taxon>Ascomycota</taxon>
        <taxon>Pezizomycotina</taxon>
        <taxon>Leotiomycetes</taxon>
        <taxon>Helotiales</taxon>
        <taxon>Tricladiaceae</taxon>
        <taxon>Cudoniella</taxon>
    </lineage>
</organism>
<dbReference type="EMBL" id="JAAMPI010001441">
    <property type="protein sequence ID" value="KAF4625192.1"/>
    <property type="molecule type" value="Genomic_DNA"/>
</dbReference>
<keyword evidence="1" id="KW-0175">Coiled coil</keyword>
<dbReference type="OrthoDB" id="2120024at2759"/>
<accession>A0A8H4RBK9</accession>
<proteinExistence type="predicted"/>
<sequence>MLRPKTSTQLVQLRFNSTTEGRKQSSKHIDFYRTFTRPIVKVLLLATFTYQLAYWGWVRLEKDEIKAERNGEIRELERELEVLIEEKGLMERNIESSVGKAESGRRPKRIRPGRQRLGREKLLNRGGLEVIPFDERLHMP</sequence>